<dbReference type="OrthoDB" id="342531at2759"/>
<dbReference type="STRING" id="936435.F8Q7B2"/>
<accession>F8Q7B2</accession>
<comment type="similarity">
    <text evidence="2">Belongs to the MYBBP1A family.</text>
</comment>
<evidence type="ECO:0008006" key="7">
    <source>
        <dbReference type="Google" id="ProtNLM"/>
    </source>
</evidence>
<dbReference type="Pfam" id="PF04931">
    <property type="entry name" value="DNA_pol_phi"/>
    <property type="match status" value="1"/>
</dbReference>
<comment type="subcellular location">
    <subcellularLocation>
        <location evidence="1">Nucleus</location>
    </subcellularLocation>
</comment>
<dbReference type="eggNOG" id="KOG1926">
    <property type="taxonomic scope" value="Eukaryota"/>
</dbReference>
<dbReference type="OMA" id="VWKHDDP"/>
<feature type="region of interest" description="Disordered" evidence="4">
    <location>
        <begin position="38"/>
        <end position="63"/>
    </location>
</feature>
<evidence type="ECO:0000313" key="5">
    <source>
        <dbReference type="EMBL" id="EGN95450.1"/>
    </source>
</evidence>
<feature type="region of interest" description="Disordered" evidence="4">
    <location>
        <begin position="1148"/>
        <end position="1190"/>
    </location>
</feature>
<sequence>MATTLPLFWDLSSSTKKDRIDASVKLIGALEQFQAQYIPKDSPDGSDDEDEDQNPNNDGLDTLNAQDVSYSIRRLVRGLASPRESSRLGFAVALTELLSRLDTITCSQTVALLLNYTKTNGSMTGQEERDMIFARLFGFTAIIQSGLLVRQRPLPTSASSATLASSLEGFNEVLTELIVLGDKKSWLRESAWWSIGLAIDVLSTSDAPWKKEAFEATIQSIFVDQNIWTPEKVAVALKMQLLVPQHNWQKTLSTTFKSPDLLSPVNLSALAQIMKVSCSSETSSDDGVAVTVSSSNWKPQIHYAWDIILDRLPSSGAQSKNIFREFFRVVVDESLFSSTSSTERKYWGFQVFQKALPRVAATDLPLLFTKNFMRTWINHLSNNDRYLHKIAIQVAKDIQAFVQKNPASGLPFILQLTGVNGNYQFDKLTKTKTVESILASMDSEGIKSYIDYLFQQVNNIVDGPAQDDIPAINARRAWIGSQLAALIHNKSIPKSDDWIQPILDWFVVNGLFILKAKNEKSVCRALHSLPSPSFSDDLRQNYRDRLLSCLADLTGQTTAIKIGDKIQKASAVAADGELWVSKVLSRIEQLEKDTKHVSSLAEDDEEDVALRTRALQVVKKLKKASDSQGEQAKGAELLIEAILIQQYCADEDAVEMEVLESCIEATNQMFLVNKKGKKSRKSVDNKDGEQTPDPIDVFVDTIIGFLERPSTYMRTTANQSFSLLTGAVQESTIELIVRQLERRDPAELATDGDSDEEEEVEDNLDDENDESDDGVTSAGEESEDLDDAEDALQVRAKIEEALRANGIEAATGDSDADTDEDLMDDDQMMAIDEHLAEVFRSRSNEKASKGVDAQREATHFKNRVLDLIDTYIKKQPTSSHNVLLVLPLVEIVTTSGLDERQLVDKTTGLLKSRFEKPKDVPSNANVEQVKTLLEELHQRARKTRSSDSLTTLSFCSLYLSKMLLQSNAEESIHHIYQQSFTDFITRKASHLNVNFFQDYARRYPLLGWKLKTYIIEVSGEATNIYRKCQAFQLLQVIVNQLPSISYKQDEVVKFMTALRHALLDLISSACDERAALTAAQIKELLKLGLLAIRQTTKALSKPSDIETIWDPSSWKNVLERLSSSSRFKSSTALLKMCEQIAKSAKIASPEKINGTNGKEGSSKRKAGDVSEGEGGGSKKAKQKRAKKSKA</sequence>
<gene>
    <name evidence="5" type="ORF">SERLA73DRAFT_94874</name>
</gene>
<organism evidence="6">
    <name type="scientific">Serpula lacrymans var. lacrymans (strain S7.3)</name>
    <name type="common">Dry rot fungus</name>
    <dbReference type="NCBI Taxonomy" id="936435"/>
    <lineage>
        <taxon>Eukaryota</taxon>
        <taxon>Fungi</taxon>
        <taxon>Dikarya</taxon>
        <taxon>Basidiomycota</taxon>
        <taxon>Agaricomycotina</taxon>
        <taxon>Agaricomycetes</taxon>
        <taxon>Agaricomycetidae</taxon>
        <taxon>Boletales</taxon>
        <taxon>Coniophorineae</taxon>
        <taxon>Serpulaceae</taxon>
        <taxon>Serpula</taxon>
    </lineage>
</organism>
<keyword evidence="6" id="KW-1185">Reference proteome</keyword>
<feature type="compositionally biased region" description="Acidic residues" evidence="4">
    <location>
        <begin position="750"/>
        <end position="773"/>
    </location>
</feature>
<proteinExistence type="inferred from homology"/>
<dbReference type="SUPFAM" id="SSF48371">
    <property type="entry name" value="ARM repeat"/>
    <property type="match status" value="1"/>
</dbReference>
<feature type="compositionally biased region" description="Acidic residues" evidence="4">
    <location>
        <begin position="44"/>
        <end position="53"/>
    </location>
</feature>
<reference evidence="6" key="1">
    <citation type="journal article" date="2011" name="Science">
        <title>The plant cell wall-decomposing machinery underlies the functional diversity of forest fungi.</title>
        <authorList>
            <person name="Eastwood D.C."/>
            <person name="Floudas D."/>
            <person name="Binder M."/>
            <person name="Majcherczyk A."/>
            <person name="Schneider P."/>
            <person name="Aerts A."/>
            <person name="Asiegbu F.O."/>
            <person name="Baker S.E."/>
            <person name="Barry K."/>
            <person name="Bendiksby M."/>
            <person name="Blumentritt M."/>
            <person name="Coutinho P.M."/>
            <person name="Cullen D."/>
            <person name="de Vries R.P."/>
            <person name="Gathman A."/>
            <person name="Goodell B."/>
            <person name="Henrissat B."/>
            <person name="Ihrmark K."/>
            <person name="Kauserud H."/>
            <person name="Kohler A."/>
            <person name="LaButti K."/>
            <person name="Lapidus A."/>
            <person name="Lavin J.L."/>
            <person name="Lee Y.-H."/>
            <person name="Lindquist E."/>
            <person name="Lilly W."/>
            <person name="Lucas S."/>
            <person name="Morin E."/>
            <person name="Murat C."/>
            <person name="Oguiza J.A."/>
            <person name="Park J."/>
            <person name="Pisabarro A.G."/>
            <person name="Riley R."/>
            <person name="Rosling A."/>
            <person name="Salamov A."/>
            <person name="Schmidt O."/>
            <person name="Schmutz J."/>
            <person name="Skrede I."/>
            <person name="Stenlid J."/>
            <person name="Wiebenga A."/>
            <person name="Xie X."/>
            <person name="Kuees U."/>
            <person name="Hibbett D.S."/>
            <person name="Hoffmeister D."/>
            <person name="Hoegberg N."/>
            <person name="Martin F."/>
            <person name="Grigoriev I.V."/>
            <person name="Watkinson S.C."/>
        </authorList>
    </citation>
    <scope>NUCLEOTIDE SEQUENCE [LARGE SCALE GENOMIC DNA]</scope>
    <source>
        <strain evidence="6">strain S7.3</strain>
    </source>
</reference>
<dbReference type="InParanoid" id="F8Q7B2"/>
<evidence type="ECO:0000256" key="3">
    <source>
        <dbReference type="ARBA" id="ARBA00023242"/>
    </source>
</evidence>
<dbReference type="Proteomes" id="UP000008063">
    <property type="component" value="Unassembled WGS sequence"/>
</dbReference>
<dbReference type="GO" id="GO:0005730">
    <property type="term" value="C:nucleolus"/>
    <property type="evidence" value="ECO:0007669"/>
    <property type="project" value="InterPro"/>
</dbReference>
<dbReference type="AlphaFoldDB" id="F8Q7B2"/>
<evidence type="ECO:0000256" key="2">
    <source>
        <dbReference type="ARBA" id="ARBA00006809"/>
    </source>
</evidence>
<dbReference type="FunCoup" id="F8Q7B2">
    <property type="interactions" value="394"/>
</dbReference>
<evidence type="ECO:0000256" key="1">
    <source>
        <dbReference type="ARBA" id="ARBA00004123"/>
    </source>
</evidence>
<protein>
    <recommendedName>
        <fullName evidence="7">DNA-directed DNA polymerase</fullName>
    </recommendedName>
</protein>
<dbReference type="GO" id="GO:0000182">
    <property type="term" value="F:rDNA binding"/>
    <property type="evidence" value="ECO:0007669"/>
    <property type="project" value="TreeGrafter"/>
</dbReference>
<evidence type="ECO:0000256" key="4">
    <source>
        <dbReference type="SAM" id="MobiDB-lite"/>
    </source>
</evidence>
<dbReference type="PANTHER" id="PTHR13213:SF2">
    <property type="entry name" value="MYB-BINDING PROTEIN 1A"/>
    <property type="match status" value="1"/>
</dbReference>
<dbReference type="GO" id="GO:0006355">
    <property type="term" value="P:regulation of DNA-templated transcription"/>
    <property type="evidence" value="ECO:0007669"/>
    <property type="project" value="InterPro"/>
</dbReference>
<feature type="compositionally biased region" description="Basic residues" evidence="4">
    <location>
        <begin position="1178"/>
        <end position="1190"/>
    </location>
</feature>
<dbReference type="InterPro" id="IPR016024">
    <property type="entry name" value="ARM-type_fold"/>
</dbReference>
<evidence type="ECO:0000313" key="6">
    <source>
        <dbReference type="Proteomes" id="UP000008063"/>
    </source>
</evidence>
<dbReference type="HOGENOM" id="CLU_005212_0_0_1"/>
<dbReference type="PANTHER" id="PTHR13213">
    <property type="entry name" value="MYB-BINDING PROTEIN 1A FAMILY MEMBER"/>
    <property type="match status" value="1"/>
</dbReference>
<keyword evidence="3" id="KW-0539">Nucleus</keyword>
<feature type="region of interest" description="Disordered" evidence="4">
    <location>
        <begin position="744"/>
        <end position="787"/>
    </location>
</feature>
<dbReference type="EMBL" id="GL945485">
    <property type="protein sequence ID" value="EGN95450.1"/>
    <property type="molecule type" value="Genomic_DNA"/>
</dbReference>
<dbReference type="InterPro" id="IPR007015">
    <property type="entry name" value="DNA_pol_V/MYBBP1A"/>
</dbReference>
<name>F8Q7B2_SERL3</name>